<reference evidence="11 12" key="1">
    <citation type="submission" date="2016-03" db="EMBL/GenBank/DDBJ databases">
        <title>Genome sequence of Nesiotobacter sp. nov., a moderately halophilic alphaproteobacterium isolated from the Yellow Sea, China.</title>
        <authorList>
            <person name="Zhang G."/>
            <person name="Zhang R."/>
        </authorList>
    </citation>
    <scope>NUCLEOTIDE SEQUENCE [LARGE SCALE GENOMIC DNA]</scope>
    <source>
        <strain evidence="11 12">WB1-6</strain>
    </source>
</reference>
<evidence type="ECO:0000313" key="11">
    <source>
        <dbReference type="EMBL" id="OKL43779.1"/>
    </source>
</evidence>
<dbReference type="STRING" id="197461.A3843_11690"/>
<keyword evidence="4 9" id="KW-0997">Cell inner membrane</keyword>
<keyword evidence="12" id="KW-1185">Reference proteome</keyword>
<dbReference type="EMBL" id="LVVZ01000018">
    <property type="protein sequence ID" value="OKL43779.1"/>
    <property type="molecule type" value="Genomic_DNA"/>
</dbReference>
<evidence type="ECO:0000256" key="9">
    <source>
        <dbReference type="RuleBase" id="RU369079"/>
    </source>
</evidence>
<dbReference type="InterPro" id="IPR055348">
    <property type="entry name" value="DctQ"/>
</dbReference>
<dbReference type="AlphaFoldDB" id="A0A1U7JGB9"/>
<dbReference type="GO" id="GO:0005886">
    <property type="term" value="C:plasma membrane"/>
    <property type="evidence" value="ECO:0007669"/>
    <property type="project" value="UniProtKB-SubCell"/>
</dbReference>
<accession>A0A1U7JGB9</accession>
<dbReference type="GO" id="GO:0022857">
    <property type="term" value="F:transmembrane transporter activity"/>
    <property type="evidence" value="ECO:0007669"/>
    <property type="project" value="UniProtKB-UniRule"/>
</dbReference>
<comment type="subcellular location">
    <subcellularLocation>
        <location evidence="1 9">Cell inner membrane</location>
        <topology evidence="1 9">Multi-pass membrane protein</topology>
    </subcellularLocation>
</comment>
<organism evidence="11 12">
    <name type="scientific">Pseudovibrio exalbescens</name>
    <dbReference type="NCBI Taxonomy" id="197461"/>
    <lineage>
        <taxon>Bacteria</taxon>
        <taxon>Pseudomonadati</taxon>
        <taxon>Pseudomonadota</taxon>
        <taxon>Alphaproteobacteria</taxon>
        <taxon>Hyphomicrobiales</taxon>
        <taxon>Stappiaceae</taxon>
        <taxon>Pseudovibrio</taxon>
    </lineage>
</organism>
<keyword evidence="3" id="KW-1003">Cell membrane</keyword>
<evidence type="ECO:0000256" key="3">
    <source>
        <dbReference type="ARBA" id="ARBA00022475"/>
    </source>
</evidence>
<feature type="transmembrane region" description="Helical" evidence="9">
    <location>
        <begin position="7"/>
        <end position="28"/>
    </location>
</feature>
<feature type="transmembrane region" description="Helical" evidence="9">
    <location>
        <begin position="34"/>
        <end position="57"/>
    </location>
</feature>
<comment type="similarity">
    <text evidence="8 9">Belongs to the TRAP transporter small permease family.</text>
</comment>
<evidence type="ECO:0000256" key="2">
    <source>
        <dbReference type="ARBA" id="ARBA00022448"/>
    </source>
</evidence>
<evidence type="ECO:0000256" key="8">
    <source>
        <dbReference type="ARBA" id="ARBA00038436"/>
    </source>
</evidence>
<evidence type="ECO:0000256" key="1">
    <source>
        <dbReference type="ARBA" id="ARBA00004429"/>
    </source>
</evidence>
<keyword evidence="5 9" id="KW-0812">Transmembrane</keyword>
<sequence>MQHGLEGMAVILMIAMFLCFLLQIFYRYVLNSPLGWTSEACTLAYVWVVFWGGAFLLRNEDHVAFSMLRDAAPPHVKRIYTGLFCLALGGTFAVGLPQMLDFVTFMAIDRTPMLRIRFDLAYSVFILFAVAVIIRCAFGLFRAAMNQGNTT</sequence>
<dbReference type="GO" id="GO:0015740">
    <property type="term" value="P:C4-dicarboxylate transport"/>
    <property type="evidence" value="ECO:0007669"/>
    <property type="project" value="TreeGrafter"/>
</dbReference>
<feature type="transmembrane region" description="Helical" evidence="9">
    <location>
        <begin position="120"/>
        <end position="141"/>
    </location>
</feature>
<feature type="transmembrane region" description="Helical" evidence="9">
    <location>
        <begin position="78"/>
        <end position="100"/>
    </location>
</feature>
<dbReference type="Pfam" id="PF04290">
    <property type="entry name" value="DctQ"/>
    <property type="match status" value="1"/>
</dbReference>
<protein>
    <recommendedName>
        <fullName evidence="9">TRAP transporter small permease protein</fullName>
    </recommendedName>
</protein>
<feature type="domain" description="Tripartite ATP-independent periplasmic transporters DctQ component" evidence="10">
    <location>
        <begin position="16"/>
        <end position="142"/>
    </location>
</feature>
<dbReference type="Proteomes" id="UP000185783">
    <property type="component" value="Unassembled WGS sequence"/>
</dbReference>
<proteinExistence type="inferred from homology"/>
<evidence type="ECO:0000256" key="6">
    <source>
        <dbReference type="ARBA" id="ARBA00022989"/>
    </source>
</evidence>
<gene>
    <name evidence="11" type="ORF">A3843_11690</name>
</gene>
<evidence type="ECO:0000256" key="5">
    <source>
        <dbReference type="ARBA" id="ARBA00022692"/>
    </source>
</evidence>
<evidence type="ECO:0000259" key="10">
    <source>
        <dbReference type="Pfam" id="PF04290"/>
    </source>
</evidence>
<dbReference type="InterPro" id="IPR007387">
    <property type="entry name" value="TRAP_DctQ"/>
</dbReference>
<keyword evidence="7 9" id="KW-0472">Membrane</keyword>
<dbReference type="PANTHER" id="PTHR35011:SF2">
    <property type="entry name" value="2,3-DIKETO-L-GULONATE TRAP TRANSPORTER SMALL PERMEASE PROTEIN YIAM"/>
    <property type="match status" value="1"/>
</dbReference>
<evidence type="ECO:0000313" key="12">
    <source>
        <dbReference type="Proteomes" id="UP000185783"/>
    </source>
</evidence>
<keyword evidence="2 9" id="KW-0813">Transport</keyword>
<comment type="caution">
    <text evidence="11">The sequence shown here is derived from an EMBL/GenBank/DDBJ whole genome shotgun (WGS) entry which is preliminary data.</text>
</comment>
<comment type="function">
    <text evidence="9">Part of the tripartite ATP-independent periplasmic (TRAP) transport system.</text>
</comment>
<comment type="subunit">
    <text evidence="9">The complex comprises the extracytoplasmic solute receptor protein and the two transmembrane proteins.</text>
</comment>
<evidence type="ECO:0000256" key="4">
    <source>
        <dbReference type="ARBA" id="ARBA00022519"/>
    </source>
</evidence>
<evidence type="ECO:0000256" key="7">
    <source>
        <dbReference type="ARBA" id="ARBA00023136"/>
    </source>
</evidence>
<name>A0A1U7JGB9_9HYPH</name>
<keyword evidence="6 9" id="KW-1133">Transmembrane helix</keyword>
<dbReference type="PANTHER" id="PTHR35011">
    <property type="entry name" value="2,3-DIKETO-L-GULONATE TRAP TRANSPORTER SMALL PERMEASE PROTEIN YIAM"/>
    <property type="match status" value="1"/>
</dbReference>